<dbReference type="GeneID" id="81707856"/>
<dbReference type="GO" id="GO:0003700">
    <property type="term" value="F:DNA-binding transcription factor activity"/>
    <property type="evidence" value="ECO:0007669"/>
    <property type="project" value="InterPro"/>
</dbReference>
<evidence type="ECO:0000256" key="3">
    <source>
        <dbReference type="ARBA" id="ARBA00023163"/>
    </source>
</evidence>
<dbReference type="Proteomes" id="UP000004778">
    <property type="component" value="Unassembled WGS sequence"/>
</dbReference>
<dbReference type="RefSeq" id="WP_006549352.1">
    <property type="nucleotide sequence ID" value="NZ_DS999576.1"/>
</dbReference>
<dbReference type="InterPro" id="IPR008920">
    <property type="entry name" value="TF_FadR/GntR_C"/>
</dbReference>
<name>C0W2F8_9ACTO</name>
<dbReference type="Pfam" id="PF00392">
    <property type="entry name" value="GntR"/>
    <property type="match status" value="1"/>
</dbReference>
<dbReference type="CDD" id="cd07377">
    <property type="entry name" value="WHTH_GntR"/>
    <property type="match status" value="1"/>
</dbReference>
<dbReference type="SMART" id="SM00345">
    <property type="entry name" value="HTH_GNTR"/>
    <property type="match status" value="1"/>
</dbReference>
<dbReference type="PROSITE" id="PS50949">
    <property type="entry name" value="HTH_GNTR"/>
    <property type="match status" value="1"/>
</dbReference>
<evidence type="ECO:0000256" key="1">
    <source>
        <dbReference type="ARBA" id="ARBA00023015"/>
    </source>
</evidence>
<feature type="region of interest" description="Disordered" evidence="4">
    <location>
        <begin position="1"/>
        <end position="29"/>
    </location>
</feature>
<dbReference type="STRING" id="103621.GCA_001067145_01343"/>
<proteinExistence type="predicted"/>
<dbReference type="InterPro" id="IPR011711">
    <property type="entry name" value="GntR_C"/>
</dbReference>
<reference evidence="6 7" key="1">
    <citation type="submission" date="2009-01" db="EMBL/GenBank/DDBJ databases">
        <authorList>
            <person name="Qin X."/>
            <person name="Bachman B."/>
            <person name="Battles P."/>
            <person name="Bell A."/>
            <person name="Bess C."/>
            <person name="Bickham C."/>
            <person name="Chaboub L."/>
            <person name="Chen D."/>
            <person name="Coyle M."/>
            <person name="Deiros D.R."/>
            <person name="Dinh H."/>
            <person name="Forbes L."/>
            <person name="Fowler G."/>
            <person name="Francisco L."/>
            <person name="Fu Q."/>
            <person name="Gubbala S."/>
            <person name="Hale W."/>
            <person name="Han Y."/>
            <person name="Hemphill L."/>
            <person name="Highlander S.K."/>
            <person name="Hirani K."/>
            <person name="Hogues M."/>
            <person name="Jackson L."/>
            <person name="Jakkamsetti A."/>
            <person name="Javaid M."/>
            <person name="Jiang H."/>
            <person name="Korchina V."/>
            <person name="Kovar C."/>
            <person name="Lara F."/>
            <person name="Lee S."/>
            <person name="Mata R."/>
            <person name="Mathew T."/>
            <person name="Moen C."/>
            <person name="Morales K."/>
            <person name="Munidasa M."/>
            <person name="Nazareth L."/>
            <person name="Ngo R."/>
            <person name="Nguyen L."/>
            <person name="Okwuonu G."/>
            <person name="Ongeri F."/>
            <person name="Patil S."/>
            <person name="Petrosino J."/>
            <person name="Pham C."/>
            <person name="Pham P."/>
            <person name="Pu L.-L."/>
            <person name="Puazo M."/>
            <person name="Raj R."/>
            <person name="Reid J."/>
            <person name="Rouhana J."/>
            <person name="Saada N."/>
            <person name="Shang Y."/>
            <person name="Simmons D."/>
            <person name="Thornton R."/>
            <person name="Warren J."/>
            <person name="Weissenberger G."/>
            <person name="Zhang J."/>
            <person name="Zhang L."/>
            <person name="Zhou C."/>
            <person name="Zhu D."/>
            <person name="Muzny D."/>
            <person name="Worley K."/>
            <person name="Gibbs R."/>
        </authorList>
    </citation>
    <scope>NUCLEOTIDE SEQUENCE [LARGE SCALE GENOMIC DNA]</scope>
    <source>
        <strain evidence="6 7">DSM 15434</strain>
    </source>
</reference>
<dbReference type="Pfam" id="PF07729">
    <property type="entry name" value="FCD"/>
    <property type="match status" value="1"/>
</dbReference>
<evidence type="ECO:0000256" key="2">
    <source>
        <dbReference type="ARBA" id="ARBA00023125"/>
    </source>
</evidence>
<gene>
    <name evidence="6" type="ORF">HMPREF0058_0052</name>
</gene>
<accession>C0W2F8</accession>
<keyword evidence="7" id="KW-1185">Reference proteome</keyword>
<protein>
    <submittedName>
        <fullName evidence="6">Transcriptional regulator, GntR family</fullName>
    </submittedName>
</protein>
<dbReference type="PANTHER" id="PTHR43537">
    <property type="entry name" value="TRANSCRIPTIONAL REGULATOR, GNTR FAMILY"/>
    <property type="match status" value="1"/>
</dbReference>
<dbReference type="PRINTS" id="PR00035">
    <property type="entry name" value="HTHGNTR"/>
</dbReference>
<dbReference type="HOGENOM" id="CLU_017584_9_3_11"/>
<keyword evidence="3" id="KW-0804">Transcription</keyword>
<dbReference type="eggNOG" id="COG2186">
    <property type="taxonomic scope" value="Bacteria"/>
</dbReference>
<keyword evidence="1" id="KW-0805">Transcription regulation</keyword>
<evidence type="ECO:0000259" key="5">
    <source>
        <dbReference type="PROSITE" id="PS50949"/>
    </source>
</evidence>
<dbReference type="SUPFAM" id="SSF46785">
    <property type="entry name" value="Winged helix' DNA-binding domain"/>
    <property type="match status" value="1"/>
</dbReference>
<dbReference type="SMART" id="SM00895">
    <property type="entry name" value="FCD"/>
    <property type="match status" value="1"/>
</dbReference>
<dbReference type="GO" id="GO:0003677">
    <property type="term" value="F:DNA binding"/>
    <property type="evidence" value="ECO:0007669"/>
    <property type="project" value="UniProtKB-KW"/>
</dbReference>
<feature type="compositionally biased region" description="Polar residues" evidence="4">
    <location>
        <begin position="9"/>
        <end position="18"/>
    </location>
</feature>
<comment type="caution">
    <text evidence="6">The sequence shown here is derived from an EMBL/GenBank/DDBJ whole genome shotgun (WGS) entry which is preliminary data.</text>
</comment>
<organism evidence="6 7">
    <name type="scientific">Actinomyces urogenitalis DSM 15434</name>
    <dbReference type="NCBI Taxonomy" id="525246"/>
    <lineage>
        <taxon>Bacteria</taxon>
        <taxon>Bacillati</taxon>
        <taxon>Actinomycetota</taxon>
        <taxon>Actinomycetes</taxon>
        <taxon>Actinomycetales</taxon>
        <taxon>Actinomycetaceae</taxon>
        <taxon>Actinomyces</taxon>
    </lineage>
</organism>
<dbReference type="InterPro" id="IPR036390">
    <property type="entry name" value="WH_DNA-bd_sf"/>
</dbReference>
<dbReference type="SUPFAM" id="SSF48008">
    <property type="entry name" value="GntR ligand-binding domain-like"/>
    <property type="match status" value="1"/>
</dbReference>
<feature type="domain" description="HTH gntR-type" evidence="5">
    <location>
        <begin position="30"/>
        <end position="98"/>
    </location>
</feature>
<sequence length="254" mass="28108">MTIARPSARGTTTVSSDLRSAYPSLSPAPTTQATLTMQAIKDYIIQAHLQPGDPLPTESQLCEDLGVSRSSVREAVRTLVALDIVEVRHGHGTFVGQASMRPMVESLVFRGLLNRDKGYQGLLNVVELRATLDTALAPEVVRAWKGHQDPQIEATVEEMEELARRGQPFPEQDRAFHSQLLARLDNPLYRHLTDALWAVHVLLIPLLRAPEPKDILDTATSHRQMLRTAQAGDTDSYLVAIKSHYRPLLASVGR</sequence>
<evidence type="ECO:0000313" key="7">
    <source>
        <dbReference type="Proteomes" id="UP000004778"/>
    </source>
</evidence>
<dbReference type="Gene3D" id="1.10.10.10">
    <property type="entry name" value="Winged helix-like DNA-binding domain superfamily/Winged helix DNA-binding domain"/>
    <property type="match status" value="1"/>
</dbReference>
<dbReference type="InterPro" id="IPR036388">
    <property type="entry name" value="WH-like_DNA-bd_sf"/>
</dbReference>
<dbReference type="AlphaFoldDB" id="C0W2F8"/>
<dbReference type="Gene3D" id="1.20.120.530">
    <property type="entry name" value="GntR ligand-binding domain-like"/>
    <property type="match status" value="1"/>
</dbReference>
<keyword evidence="2" id="KW-0238">DNA-binding</keyword>
<dbReference type="InterPro" id="IPR000524">
    <property type="entry name" value="Tscrpt_reg_HTH_GntR"/>
</dbReference>
<evidence type="ECO:0000256" key="4">
    <source>
        <dbReference type="SAM" id="MobiDB-lite"/>
    </source>
</evidence>
<evidence type="ECO:0000313" key="6">
    <source>
        <dbReference type="EMBL" id="EEH67061.1"/>
    </source>
</evidence>
<dbReference type="EMBL" id="ACFH01000004">
    <property type="protein sequence ID" value="EEH67061.1"/>
    <property type="molecule type" value="Genomic_DNA"/>
</dbReference>
<dbReference type="PANTHER" id="PTHR43537:SF44">
    <property type="entry name" value="GNTR FAMILY REGULATORY PROTEIN"/>
    <property type="match status" value="1"/>
</dbReference>